<name>A0A6G6WBV1_9ACTN</name>
<gene>
    <name evidence="5" type="ORF">G5V58_08505</name>
</gene>
<keyword evidence="6" id="KW-1185">Reference proteome</keyword>
<proteinExistence type="predicted"/>
<evidence type="ECO:0000313" key="5">
    <source>
        <dbReference type="EMBL" id="QIG42808.1"/>
    </source>
</evidence>
<feature type="domain" description="Putative zinc-finger" evidence="4">
    <location>
        <begin position="11"/>
        <end position="36"/>
    </location>
</feature>
<reference evidence="5 6" key="1">
    <citation type="submission" date="2020-02" db="EMBL/GenBank/DDBJ databases">
        <title>Full genome sequence of Nocardioides sp. R-3366.</title>
        <authorList>
            <person name="Im W.-T."/>
        </authorList>
    </citation>
    <scope>NUCLEOTIDE SEQUENCE [LARGE SCALE GENOMIC DNA]</scope>
    <source>
        <strain evidence="5 6">R-3366</strain>
    </source>
</reference>
<protein>
    <submittedName>
        <fullName evidence="5">Anti-sigma factor</fullName>
    </submittedName>
</protein>
<evidence type="ECO:0000256" key="2">
    <source>
        <dbReference type="ARBA" id="ARBA00023163"/>
    </source>
</evidence>
<dbReference type="InterPro" id="IPR027383">
    <property type="entry name" value="Znf_put"/>
</dbReference>
<dbReference type="Gene3D" id="1.10.10.1320">
    <property type="entry name" value="Anti-sigma factor, zinc-finger domain"/>
    <property type="match status" value="1"/>
</dbReference>
<sequence length="234" mass="24716">MSGCGFEHDDGAYVLGALSSEDRTAFERHLSSCESCSRSVRELAGLPGLLARVPVEILDPEELPEPVPDTLLPGLVRRVRRTQRRRTWLTTGLVAAAAVVAIGAAGVATLGGDDDGGSPRASVTASAAAMQPVGHVPITASVALTPVGWGTRVDFTCEYDDDAGTDGPAYRDESQPSYAMYVRTTTGAEEQIASWRALPHKVLRIAAATAAERDEITEVEVRSSTGRTVLRLAA</sequence>
<keyword evidence="1" id="KW-0805">Transcription regulation</keyword>
<dbReference type="EMBL" id="CP049257">
    <property type="protein sequence ID" value="QIG42808.1"/>
    <property type="molecule type" value="Genomic_DNA"/>
</dbReference>
<dbReference type="RefSeq" id="WP_165231060.1">
    <property type="nucleotide sequence ID" value="NZ_CP049257.1"/>
</dbReference>
<dbReference type="Proteomes" id="UP000502996">
    <property type="component" value="Chromosome"/>
</dbReference>
<dbReference type="AlphaFoldDB" id="A0A6G6WBV1"/>
<dbReference type="KEGG" id="nano:G5V58_08505"/>
<evidence type="ECO:0000256" key="1">
    <source>
        <dbReference type="ARBA" id="ARBA00023015"/>
    </source>
</evidence>
<evidence type="ECO:0000256" key="3">
    <source>
        <dbReference type="SAM" id="Phobius"/>
    </source>
</evidence>
<evidence type="ECO:0000259" key="4">
    <source>
        <dbReference type="Pfam" id="PF13490"/>
    </source>
</evidence>
<feature type="transmembrane region" description="Helical" evidence="3">
    <location>
        <begin position="87"/>
        <end position="110"/>
    </location>
</feature>
<organism evidence="5 6">
    <name type="scientific">Nocardioides anomalus</name>
    <dbReference type="NCBI Taxonomy" id="2712223"/>
    <lineage>
        <taxon>Bacteria</taxon>
        <taxon>Bacillati</taxon>
        <taxon>Actinomycetota</taxon>
        <taxon>Actinomycetes</taxon>
        <taxon>Propionibacteriales</taxon>
        <taxon>Nocardioidaceae</taxon>
        <taxon>Nocardioides</taxon>
    </lineage>
</organism>
<keyword evidence="3" id="KW-0812">Transmembrane</keyword>
<keyword evidence="3" id="KW-1133">Transmembrane helix</keyword>
<accession>A0A6G6WBV1</accession>
<dbReference type="InterPro" id="IPR041916">
    <property type="entry name" value="Anti_sigma_zinc_sf"/>
</dbReference>
<evidence type="ECO:0000313" key="6">
    <source>
        <dbReference type="Proteomes" id="UP000502996"/>
    </source>
</evidence>
<keyword evidence="2" id="KW-0804">Transcription</keyword>
<dbReference type="Pfam" id="PF13490">
    <property type="entry name" value="zf-HC2"/>
    <property type="match status" value="1"/>
</dbReference>
<keyword evidence="3" id="KW-0472">Membrane</keyword>